<keyword evidence="2" id="KW-0004">4Fe-4S</keyword>
<dbReference type="InterPro" id="IPR013785">
    <property type="entry name" value="Aldolase_TIM"/>
</dbReference>
<dbReference type="SFLD" id="SFLDS00029">
    <property type="entry name" value="Radical_SAM"/>
    <property type="match status" value="1"/>
</dbReference>
<dbReference type="GO" id="GO:0009228">
    <property type="term" value="P:thiamine biosynthetic process"/>
    <property type="evidence" value="ECO:0007669"/>
    <property type="project" value="InterPro"/>
</dbReference>
<keyword evidence="9" id="KW-1185">Reference proteome</keyword>
<dbReference type="SFLD" id="SFLDG01081">
    <property type="entry name" value="cleavage_of_the_Ca-Cb_bond_in"/>
    <property type="match status" value="1"/>
</dbReference>
<dbReference type="SFLD" id="SFLDF00301">
    <property type="entry name" value="2-iminoacetate_synthase_(ThiH)"/>
    <property type="match status" value="1"/>
</dbReference>
<dbReference type="NCBIfam" id="TIGR02351">
    <property type="entry name" value="thiH"/>
    <property type="match status" value="1"/>
</dbReference>
<organism evidence="8 9">
    <name type="scientific">Rubellicoccus peritrichatus</name>
    <dbReference type="NCBI Taxonomy" id="3080537"/>
    <lineage>
        <taxon>Bacteria</taxon>
        <taxon>Pseudomonadati</taxon>
        <taxon>Verrucomicrobiota</taxon>
        <taxon>Opitutia</taxon>
        <taxon>Puniceicoccales</taxon>
        <taxon>Cerasicoccaceae</taxon>
        <taxon>Rubellicoccus</taxon>
    </lineage>
</organism>
<evidence type="ECO:0000313" key="8">
    <source>
        <dbReference type="EMBL" id="WOO42846.1"/>
    </source>
</evidence>
<dbReference type="GO" id="GO:0005506">
    <property type="term" value="F:iron ion binding"/>
    <property type="evidence" value="ECO:0007669"/>
    <property type="project" value="InterPro"/>
</dbReference>
<dbReference type="SMART" id="SM00876">
    <property type="entry name" value="BATS"/>
    <property type="match status" value="1"/>
</dbReference>
<dbReference type="KEGG" id="puo:RZN69_07055"/>
<comment type="cofactor">
    <cofactor evidence="1">
        <name>[4Fe-4S] cluster</name>
        <dbReference type="ChEBI" id="CHEBI:49883"/>
    </cofactor>
</comment>
<dbReference type="InterPro" id="IPR012726">
    <property type="entry name" value="ThiH"/>
</dbReference>
<dbReference type="SFLD" id="SFLDG01060">
    <property type="entry name" value="BATS_domain_containing"/>
    <property type="match status" value="1"/>
</dbReference>
<keyword evidence="3" id="KW-0949">S-adenosyl-L-methionine</keyword>
<dbReference type="InterPro" id="IPR010722">
    <property type="entry name" value="BATS_dom"/>
</dbReference>
<evidence type="ECO:0000256" key="3">
    <source>
        <dbReference type="ARBA" id="ARBA00022691"/>
    </source>
</evidence>
<reference evidence="8 9" key="1">
    <citation type="submission" date="2023-10" db="EMBL/GenBank/DDBJ databases">
        <title>Rubellicoccus peritrichatus gen. nov., sp. nov., isolated from an algae of coral reef tank.</title>
        <authorList>
            <person name="Luo J."/>
        </authorList>
    </citation>
    <scope>NUCLEOTIDE SEQUENCE [LARGE SCALE GENOMIC DNA]</scope>
    <source>
        <strain evidence="8 9">CR14</strain>
    </source>
</reference>
<keyword evidence="6" id="KW-0411">Iron-sulfur</keyword>
<dbReference type="Pfam" id="PF06968">
    <property type="entry name" value="BATS"/>
    <property type="match status" value="1"/>
</dbReference>
<dbReference type="GO" id="GO:0051539">
    <property type="term" value="F:4 iron, 4 sulfur cluster binding"/>
    <property type="evidence" value="ECO:0007669"/>
    <property type="project" value="UniProtKB-KW"/>
</dbReference>
<dbReference type="AlphaFoldDB" id="A0AAQ3LBS0"/>
<evidence type="ECO:0000256" key="2">
    <source>
        <dbReference type="ARBA" id="ARBA00022485"/>
    </source>
</evidence>
<dbReference type="InterPro" id="IPR007197">
    <property type="entry name" value="rSAM"/>
</dbReference>
<dbReference type="PANTHER" id="PTHR43583:SF1">
    <property type="entry name" value="2-IMINOACETATE SYNTHASE"/>
    <property type="match status" value="1"/>
</dbReference>
<protein>
    <submittedName>
        <fullName evidence="8">2-iminoacetate synthase ThiH</fullName>
    </submittedName>
</protein>
<proteinExistence type="predicted"/>
<evidence type="ECO:0000256" key="4">
    <source>
        <dbReference type="ARBA" id="ARBA00022723"/>
    </source>
</evidence>
<dbReference type="PANTHER" id="PTHR43583">
    <property type="entry name" value="2-IMINOACETATE SYNTHASE"/>
    <property type="match status" value="1"/>
</dbReference>
<gene>
    <name evidence="8" type="primary">thiH</name>
    <name evidence="8" type="ORF">RZN69_07055</name>
</gene>
<keyword evidence="5" id="KW-0408">Iron</keyword>
<evidence type="ECO:0000313" key="9">
    <source>
        <dbReference type="Proteomes" id="UP001304300"/>
    </source>
</evidence>
<keyword evidence="4" id="KW-0479">Metal-binding</keyword>
<name>A0AAQ3LBS0_9BACT</name>
<evidence type="ECO:0000256" key="1">
    <source>
        <dbReference type="ARBA" id="ARBA00001966"/>
    </source>
</evidence>
<dbReference type="EMBL" id="CP136920">
    <property type="protein sequence ID" value="WOO42846.1"/>
    <property type="molecule type" value="Genomic_DNA"/>
</dbReference>
<dbReference type="InterPro" id="IPR058240">
    <property type="entry name" value="rSAM_sf"/>
</dbReference>
<evidence type="ECO:0000256" key="6">
    <source>
        <dbReference type="ARBA" id="ARBA00023014"/>
    </source>
</evidence>
<evidence type="ECO:0000256" key="5">
    <source>
        <dbReference type="ARBA" id="ARBA00023004"/>
    </source>
</evidence>
<dbReference type="InterPro" id="IPR034428">
    <property type="entry name" value="ThiH/NoCL/HydG-like"/>
</dbReference>
<feature type="domain" description="Biotin and thiamin synthesis-associated" evidence="7">
    <location>
        <begin position="272"/>
        <end position="386"/>
    </location>
</feature>
<dbReference type="RefSeq" id="WP_317835376.1">
    <property type="nucleotide sequence ID" value="NZ_CP136920.1"/>
</dbReference>
<dbReference type="Proteomes" id="UP001304300">
    <property type="component" value="Chromosome"/>
</dbReference>
<dbReference type="Gene3D" id="3.20.20.70">
    <property type="entry name" value="Aldolase class I"/>
    <property type="match status" value="1"/>
</dbReference>
<dbReference type="SUPFAM" id="SSF102114">
    <property type="entry name" value="Radical SAM enzymes"/>
    <property type="match status" value="1"/>
</dbReference>
<evidence type="ECO:0000259" key="7">
    <source>
        <dbReference type="SMART" id="SM00876"/>
    </source>
</evidence>
<sequence length="408" mass="45856">MPRPTKYHLASDAPADTFAQEFERLPIQELAYRSRNVEADRVQHILGQGRAESLEDFAALLSPKASESLELLAAQSQQLTQRFFGKAVRLFAPLYLSNECVNICTYCGFSRNNDIPRITIPESLVEEQVAKLARQGFRSLLLVAGEHPKYVSNGYVESCIRRSLEHMPGISIELGPMEADEYKPLVQSGAEALIVYQETYHRPTYESLHKAGPKKYYAWRQDTPERGYAAGFRRLGIGALFGLYDWRYEAVSVAAHAQYLLRKCWKSQVSISLPRMRPAAGEFQPDPSFFISDREMVQLICALRLFLPHLGITLSTREPSHLRDGLVPLGITLMSAGSSTEPGGYDHFDETQWTSTEDQPGEQFQIADERAPREIASMIRAQGYEAVWKDHDQALAISSEPAQLAQIG</sequence>
<accession>A0AAQ3LBS0</accession>